<dbReference type="EMBL" id="JARO02007810">
    <property type="protein sequence ID" value="KPP63540.1"/>
    <property type="molecule type" value="Genomic_DNA"/>
</dbReference>
<dbReference type="PANTHER" id="PTHR23175:SF5">
    <property type="entry name" value="RHO GTPASE-ACTIVATING PROTEIN 23"/>
    <property type="match status" value="1"/>
</dbReference>
<dbReference type="Proteomes" id="UP000034805">
    <property type="component" value="Unassembled WGS sequence"/>
</dbReference>
<dbReference type="SUPFAM" id="SSF50156">
    <property type="entry name" value="PDZ domain-like"/>
    <property type="match status" value="2"/>
</dbReference>
<comment type="caution">
    <text evidence="2">The sequence shown here is derived from an EMBL/GenBank/DDBJ whole genome shotgun (WGS) entry which is preliminary data.</text>
</comment>
<evidence type="ECO:0000313" key="2">
    <source>
        <dbReference type="EMBL" id="KPP63540.1"/>
    </source>
</evidence>
<dbReference type="Gene3D" id="2.30.42.10">
    <property type="match status" value="2"/>
</dbReference>
<dbReference type="InterPro" id="IPR001478">
    <property type="entry name" value="PDZ"/>
</dbReference>
<feature type="domain" description="PDZ" evidence="1">
    <location>
        <begin position="170"/>
        <end position="208"/>
    </location>
</feature>
<dbReference type="PANTHER" id="PTHR23175">
    <property type="entry name" value="PDZ DOMAIN-CONTAINING PROTEIN"/>
    <property type="match status" value="1"/>
</dbReference>
<dbReference type="PROSITE" id="PS50106">
    <property type="entry name" value="PDZ"/>
    <property type="match status" value="1"/>
</dbReference>
<dbReference type="AlphaFoldDB" id="A0A0P7TQM6"/>
<feature type="non-terminal residue" evidence="2">
    <location>
        <position position="1"/>
    </location>
</feature>
<reference evidence="2 3" key="1">
    <citation type="submission" date="2015-08" db="EMBL/GenBank/DDBJ databases">
        <title>The genome of the Asian arowana (Scleropages formosus).</title>
        <authorList>
            <person name="Tan M.H."/>
            <person name="Gan H.M."/>
            <person name="Croft L.J."/>
            <person name="Austin C.M."/>
        </authorList>
    </citation>
    <scope>NUCLEOTIDE SEQUENCE [LARGE SCALE GENOMIC DNA]</scope>
    <source>
        <strain evidence="2">Aro1</strain>
    </source>
</reference>
<evidence type="ECO:0000313" key="3">
    <source>
        <dbReference type="Proteomes" id="UP000034805"/>
    </source>
</evidence>
<sequence>TDQSQTPARRRIVTAQGRRDGVPFSNENVRPAMGEGVAWRGPRTIVLRKNAQGFGFTLRHFIVYPPESALHIGPKRGNLEPMDTIFVKNVREKGPAHLAGLCTGGFEGRHRGSSPVAGVRQPLYPRGFGDICFSGFLHVWFNEESLWEERWQKRGGAYLTGVVSSSGVRGDRLVKVNGESVLGKTYSQVIALIQNCESVLELSIMPRDEDILQLVAPPTSGLEGRASLRKPKAGR</sequence>
<dbReference type="InterPro" id="IPR036034">
    <property type="entry name" value="PDZ_sf"/>
</dbReference>
<dbReference type="SMART" id="SM00228">
    <property type="entry name" value="PDZ"/>
    <property type="match status" value="1"/>
</dbReference>
<protein>
    <recommendedName>
        <fullName evidence="1">PDZ domain-containing protein</fullName>
    </recommendedName>
</protein>
<proteinExistence type="predicted"/>
<organism evidence="2 3">
    <name type="scientific">Scleropages formosus</name>
    <name type="common">Asian bonytongue</name>
    <name type="synonym">Osteoglossum formosum</name>
    <dbReference type="NCBI Taxonomy" id="113540"/>
    <lineage>
        <taxon>Eukaryota</taxon>
        <taxon>Metazoa</taxon>
        <taxon>Chordata</taxon>
        <taxon>Craniata</taxon>
        <taxon>Vertebrata</taxon>
        <taxon>Euteleostomi</taxon>
        <taxon>Actinopterygii</taxon>
        <taxon>Neopterygii</taxon>
        <taxon>Teleostei</taxon>
        <taxon>Osteoglossocephala</taxon>
        <taxon>Osteoglossomorpha</taxon>
        <taxon>Osteoglossiformes</taxon>
        <taxon>Osteoglossidae</taxon>
        <taxon>Scleropages</taxon>
    </lineage>
</organism>
<accession>A0A0P7TQM6</accession>
<evidence type="ECO:0000259" key="1">
    <source>
        <dbReference type="PROSITE" id="PS50106"/>
    </source>
</evidence>
<gene>
    <name evidence="2" type="ORF">Z043_118193</name>
</gene>
<name>A0A0P7TQM6_SCLFO</name>